<dbReference type="PANTHER" id="PTHR48261:SF2">
    <property type="entry name" value="ACETYLGLUCOSAMINYLTRANSFERASE"/>
    <property type="match status" value="1"/>
</dbReference>
<dbReference type="GO" id="GO:0016757">
    <property type="term" value="F:glycosyltransferase activity"/>
    <property type="evidence" value="ECO:0007669"/>
    <property type="project" value="InterPro"/>
</dbReference>
<comment type="subcellular location">
    <subcellularLocation>
        <location evidence="1">Membrane</location>
    </subcellularLocation>
</comment>
<evidence type="ECO:0000256" key="3">
    <source>
        <dbReference type="ARBA" id="ARBA00023136"/>
    </source>
</evidence>
<sequence>MRMDENNQGSYRHKLQEQQHLRHLHHPTHHYNYQHQYQDDLRDDKDDDEKKRRRTSWRNLTVQTALSSFLLMVRRRWSVLKKRSRLILVAIFIFMSFYSMISTMDYFYSSYGVDSVRKGRRSIQLAVPTTPAFAVVINTYKRPYLLQKAVRHYGEKCGRKNRVVQIFIVWGDLDVAPPDPYSFYTKVDESSAAARNRATVSILRAEKDSLNSRFLPIDGLVGEALFMVDDDITVECTSLSRGFEAWRSQPYALVGYYPRLASPPLKESNRLTETGDKKIVYHGWPRVFWTGKFNFVLTKASFLHAMYLDLYSGPTHPQEIRDYVDEHHNCEDVAMALLVANQTKVTGRPGSDHSPVYVEGNVADGGALNGISTSGHFALATTPSSHMSERSSCLVDLNRMYKERGWESPLHQVQLRDQSWVRHFPGFWWQIRPCNLWEWLSLGNIFT</sequence>
<feature type="region of interest" description="Disordered" evidence="5">
    <location>
        <begin position="35"/>
        <end position="54"/>
    </location>
</feature>
<dbReference type="PROSITE" id="PS00954">
    <property type="entry name" value="IGP_DEHYDRATASE_1"/>
    <property type="match status" value="1"/>
</dbReference>
<keyword evidence="6" id="KW-0812">Transmembrane</keyword>
<keyword evidence="6" id="KW-1133">Transmembrane helix</keyword>
<proteinExistence type="predicted"/>
<evidence type="ECO:0000256" key="5">
    <source>
        <dbReference type="SAM" id="MobiDB-lite"/>
    </source>
</evidence>
<evidence type="ECO:0000256" key="1">
    <source>
        <dbReference type="ARBA" id="ARBA00004370"/>
    </source>
</evidence>
<dbReference type="InterPro" id="IPR029044">
    <property type="entry name" value="Nucleotide-diphossugar_trans"/>
</dbReference>
<accession>A0A7S1Z3N2</accession>
<dbReference type="GO" id="GO:0016020">
    <property type="term" value="C:membrane"/>
    <property type="evidence" value="ECO:0007669"/>
    <property type="project" value="UniProtKB-SubCell"/>
</dbReference>
<keyword evidence="4" id="KW-1015">Disulfide bond</keyword>
<organism evidence="8">
    <name type="scientific">Ditylum brightwellii</name>
    <dbReference type="NCBI Taxonomy" id="49249"/>
    <lineage>
        <taxon>Eukaryota</taxon>
        <taxon>Sar</taxon>
        <taxon>Stramenopiles</taxon>
        <taxon>Ochrophyta</taxon>
        <taxon>Bacillariophyta</taxon>
        <taxon>Mediophyceae</taxon>
        <taxon>Lithodesmiophycidae</taxon>
        <taxon>Lithodesmiales</taxon>
        <taxon>Lithodesmiaceae</taxon>
        <taxon>Ditylum</taxon>
    </lineage>
</organism>
<keyword evidence="2" id="KW-0808">Transferase</keyword>
<dbReference type="InterPro" id="IPR020565">
    <property type="entry name" value="ImidazoleglycerP_deHydtase_CS"/>
</dbReference>
<evidence type="ECO:0000259" key="7">
    <source>
        <dbReference type="Pfam" id="PF09258"/>
    </source>
</evidence>
<dbReference type="InterPro" id="IPR004263">
    <property type="entry name" value="Exostosin"/>
</dbReference>
<evidence type="ECO:0000313" key="8">
    <source>
        <dbReference type="EMBL" id="CAD9327669.1"/>
    </source>
</evidence>
<name>A0A7S1Z3N2_9STRA</name>
<dbReference type="AlphaFoldDB" id="A0A7S1Z3N2"/>
<feature type="transmembrane region" description="Helical" evidence="6">
    <location>
        <begin position="86"/>
        <end position="108"/>
    </location>
</feature>
<reference evidence="8" key="1">
    <citation type="submission" date="2021-01" db="EMBL/GenBank/DDBJ databases">
        <authorList>
            <person name="Corre E."/>
            <person name="Pelletier E."/>
            <person name="Niang G."/>
            <person name="Scheremetjew M."/>
            <person name="Finn R."/>
            <person name="Kale V."/>
            <person name="Holt S."/>
            <person name="Cochrane G."/>
            <person name="Meng A."/>
            <person name="Brown T."/>
            <person name="Cohen L."/>
        </authorList>
    </citation>
    <scope>NUCLEOTIDE SEQUENCE</scope>
    <source>
        <strain evidence="8">Pop2</strain>
    </source>
</reference>
<dbReference type="GO" id="GO:0000105">
    <property type="term" value="P:L-histidine biosynthetic process"/>
    <property type="evidence" value="ECO:0007669"/>
    <property type="project" value="InterPro"/>
</dbReference>
<gene>
    <name evidence="8" type="ORF">DBRI1063_LOCUS9818</name>
</gene>
<dbReference type="Pfam" id="PF09258">
    <property type="entry name" value="Glyco_transf_64"/>
    <property type="match status" value="1"/>
</dbReference>
<feature type="compositionally biased region" description="Basic and acidic residues" evidence="5">
    <location>
        <begin position="37"/>
        <end position="50"/>
    </location>
</feature>
<feature type="domain" description="Glycosyl transferase 64" evidence="7">
    <location>
        <begin position="133"/>
        <end position="403"/>
    </location>
</feature>
<dbReference type="Gene3D" id="3.90.550.10">
    <property type="entry name" value="Spore Coat Polysaccharide Biosynthesis Protein SpsA, Chain A"/>
    <property type="match status" value="1"/>
</dbReference>
<keyword evidence="3 6" id="KW-0472">Membrane</keyword>
<dbReference type="InterPro" id="IPR015338">
    <property type="entry name" value="GT64_dom"/>
</dbReference>
<dbReference type="PANTHER" id="PTHR48261">
    <property type="entry name" value="ACETYLGLUCOSAMINYLTRANSFERASE"/>
    <property type="match status" value="1"/>
</dbReference>
<evidence type="ECO:0000256" key="6">
    <source>
        <dbReference type="SAM" id="Phobius"/>
    </source>
</evidence>
<dbReference type="GO" id="GO:0004424">
    <property type="term" value="F:imidazoleglycerol-phosphate dehydratase activity"/>
    <property type="evidence" value="ECO:0007669"/>
    <property type="project" value="InterPro"/>
</dbReference>
<protein>
    <recommendedName>
        <fullName evidence="7">Glycosyl transferase 64 domain-containing protein</fullName>
    </recommendedName>
</protein>
<evidence type="ECO:0000256" key="2">
    <source>
        <dbReference type="ARBA" id="ARBA00022679"/>
    </source>
</evidence>
<dbReference type="EMBL" id="HBGN01015290">
    <property type="protein sequence ID" value="CAD9327669.1"/>
    <property type="molecule type" value="Transcribed_RNA"/>
</dbReference>
<dbReference type="SUPFAM" id="SSF53448">
    <property type="entry name" value="Nucleotide-diphospho-sugar transferases"/>
    <property type="match status" value="1"/>
</dbReference>
<evidence type="ECO:0000256" key="4">
    <source>
        <dbReference type="ARBA" id="ARBA00023157"/>
    </source>
</evidence>